<dbReference type="SUPFAM" id="SSF55144">
    <property type="entry name" value="LigT-like"/>
    <property type="match status" value="1"/>
</dbReference>
<keyword evidence="2" id="KW-1185">Reference proteome</keyword>
<organism evidence="1 2">
    <name type="scientific">Aurantiacibacter arachoides</name>
    <dbReference type="NCBI Taxonomy" id="1850444"/>
    <lineage>
        <taxon>Bacteria</taxon>
        <taxon>Pseudomonadati</taxon>
        <taxon>Pseudomonadota</taxon>
        <taxon>Alphaproteobacteria</taxon>
        <taxon>Sphingomonadales</taxon>
        <taxon>Erythrobacteraceae</taxon>
        <taxon>Aurantiacibacter</taxon>
    </lineage>
</organism>
<keyword evidence="1" id="KW-0436">Ligase</keyword>
<evidence type="ECO:0000313" key="2">
    <source>
        <dbReference type="Proteomes" id="UP000460626"/>
    </source>
</evidence>
<proteinExistence type="predicted"/>
<comment type="caution">
    <text evidence="1">The sequence shown here is derived from an EMBL/GenBank/DDBJ whole genome shotgun (WGS) entry which is preliminary data.</text>
</comment>
<reference evidence="1 2" key="1">
    <citation type="submission" date="2019-12" db="EMBL/GenBank/DDBJ databases">
        <title>Genomic-based taxomic classification of the family Erythrobacteraceae.</title>
        <authorList>
            <person name="Xu L."/>
        </authorList>
    </citation>
    <scope>NUCLEOTIDE SEQUENCE [LARGE SCALE GENOMIC DNA]</scope>
    <source>
        <strain evidence="1 2">RC4-10-4</strain>
    </source>
</reference>
<evidence type="ECO:0000313" key="1">
    <source>
        <dbReference type="EMBL" id="MXO92947.1"/>
    </source>
</evidence>
<accession>A0A845A1W1</accession>
<gene>
    <name evidence="1" type="ORF">GRI62_04920</name>
</gene>
<dbReference type="InterPro" id="IPR009097">
    <property type="entry name" value="Cyclic_Pdiesterase"/>
</dbReference>
<name>A0A845A1W1_9SPHN</name>
<dbReference type="OrthoDB" id="793003at2"/>
<dbReference type="GO" id="GO:0016874">
    <property type="term" value="F:ligase activity"/>
    <property type="evidence" value="ECO:0007669"/>
    <property type="project" value="UniProtKB-KW"/>
</dbReference>
<protein>
    <submittedName>
        <fullName evidence="1">2'-5' RNA ligase family protein</fullName>
    </submittedName>
</protein>
<dbReference type="EMBL" id="WTYH01000001">
    <property type="protein sequence ID" value="MXO92947.1"/>
    <property type="molecule type" value="Genomic_DNA"/>
</dbReference>
<dbReference type="Pfam" id="PF13563">
    <property type="entry name" value="2_5_RNA_ligase2"/>
    <property type="match status" value="1"/>
</dbReference>
<dbReference type="RefSeq" id="WP_131452267.1">
    <property type="nucleotide sequence ID" value="NZ_BMJK01000001.1"/>
</dbReference>
<dbReference type="Gene3D" id="3.90.1140.10">
    <property type="entry name" value="Cyclic phosphodiesterase"/>
    <property type="match status" value="1"/>
</dbReference>
<sequence>MTGTAERGGALILTADLPPDLHAWATALRTAHFPPERNHLSAHVTLFHALPEPYHAEIDRLLKAQTKLEAPIPARLVGLMSLGGGTALKLESPDLMDLRRDVAERMFDLLTAQDRNTPRLHVTIQNKVSSTKAKALQAELDGTIAPGDFRFLSISLHRYLGGPWEKLATYRFRG</sequence>
<dbReference type="Proteomes" id="UP000460626">
    <property type="component" value="Unassembled WGS sequence"/>
</dbReference>
<dbReference type="AlphaFoldDB" id="A0A845A1W1"/>